<dbReference type="Gene3D" id="3.40.50.2300">
    <property type="match status" value="2"/>
</dbReference>
<dbReference type="InterPro" id="IPR001761">
    <property type="entry name" value="Peripla_BP/Lac1_sug-bd_dom"/>
</dbReference>
<dbReference type="OrthoDB" id="9775106at2"/>
<dbReference type="SMART" id="SM00354">
    <property type="entry name" value="HTH_LACI"/>
    <property type="match status" value="1"/>
</dbReference>
<dbReference type="KEGG" id="vpi:BW732_03905"/>
<dbReference type="AlphaFoldDB" id="A0A1Q2D5H1"/>
<evidence type="ECO:0000313" key="1">
    <source>
        <dbReference type="EMBL" id="AQP53467.1"/>
    </source>
</evidence>
<dbReference type="STRING" id="633807.BW732_03905"/>
<evidence type="ECO:0000313" key="2">
    <source>
        <dbReference type="Proteomes" id="UP000188246"/>
    </source>
</evidence>
<dbReference type="PANTHER" id="PTHR30146">
    <property type="entry name" value="LACI-RELATED TRANSCRIPTIONAL REPRESSOR"/>
    <property type="match status" value="1"/>
</dbReference>
<dbReference type="InterPro" id="IPR000843">
    <property type="entry name" value="HTH_LacI"/>
</dbReference>
<dbReference type="SUPFAM" id="SSF53822">
    <property type="entry name" value="Periplasmic binding protein-like I"/>
    <property type="match status" value="1"/>
</dbReference>
<dbReference type="Gene3D" id="1.10.260.40">
    <property type="entry name" value="lambda repressor-like DNA-binding domains"/>
    <property type="match status" value="1"/>
</dbReference>
<dbReference type="SUPFAM" id="SSF47413">
    <property type="entry name" value="lambda repressor-like DNA-binding domains"/>
    <property type="match status" value="1"/>
</dbReference>
<dbReference type="Pfam" id="PF00356">
    <property type="entry name" value="LacI"/>
    <property type="match status" value="1"/>
</dbReference>
<dbReference type="InterPro" id="IPR028082">
    <property type="entry name" value="Peripla_BP_I"/>
</dbReference>
<gene>
    <name evidence="1" type="ORF">BW732_03905</name>
</gene>
<dbReference type="CDD" id="cd06286">
    <property type="entry name" value="PBP1_CcpB-like"/>
    <property type="match status" value="1"/>
</dbReference>
<dbReference type="PROSITE" id="PS50932">
    <property type="entry name" value="HTH_LACI_2"/>
    <property type="match status" value="1"/>
</dbReference>
<dbReference type="CDD" id="cd01392">
    <property type="entry name" value="HTH_LacI"/>
    <property type="match status" value="1"/>
</dbReference>
<dbReference type="RefSeq" id="WP_077275557.1">
    <property type="nucleotide sequence ID" value="NZ_CP019609.1"/>
</dbReference>
<dbReference type="PROSITE" id="PS50943">
    <property type="entry name" value="HTH_CROC1"/>
    <property type="match status" value="1"/>
</dbReference>
<dbReference type="GO" id="GO:0003700">
    <property type="term" value="F:DNA-binding transcription factor activity"/>
    <property type="evidence" value="ECO:0007669"/>
    <property type="project" value="TreeGrafter"/>
</dbReference>
<dbReference type="InterPro" id="IPR010982">
    <property type="entry name" value="Lambda_DNA-bd_dom_sf"/>
</dbReference>
<accession>A0A1Q2D5H1</accession>
<keyword evidence="2" id="KW-1185">Reference proteome</keyword>
<dbReference type="GO" id="GO:0000976">
    <property type="term" value="F:transcription cis-regulatory region binding"/>
    <property type="evidence" value="ECO:0007669"/>
    <property type="project" value="TreeGrafter"/>
</dbReference>
<dbReference type="Pfam" id="PF00532">
    <property type="entry name" value="Peripla_BP_1"/>
    <property type="match status" value="1"/>
</dbReference>
<protein>
    <submittedName>
        <fullName evidence="1">LacI family transcriptional regulator</fullName>
    </submittedName>
</protein>
<dbReference type="InterPro" id="IPR001387">
    <property type="entry name" value="Cro/C1-type_HTH"/>
</dbReference>
<sequence length="332" mass="36983">MATIKDVAKLADLSVSTVSRYLNNHPYISEEKKKRIQQAMDTLNYVPSSIATQLRSKKGTMIGVLVSRITNPFFAYLVDAIEKQAKSQGYTVLVMQTYDDSESEVKMLELLKQQVLAGIIMCSIEIDAQTVESYAKYGPIILCNENMPHSRLPQVVTDQECAVYDGVTYLIQKGYHKIAYCTGGTLMANGHGKYRTKGFERALVTHNLPFNRDWIFQSVHTIEDGEQVGLKLLALPKHKRPDAVFANSDEVATGIMKAYLAANQRIPDDLAIMGFDDQPFTSILAVPLTTLSQPIAALGEEATKLTIAQIEDVTYQINQEKLVLELIVREST</sequence>
<name>A0A1Q2D5H1_9ENTE</name>
<dbReference type="Proteomes" id="UP000188246">
    <property type="component" value="Chromosome"/>
</dbReference>
<organism evidence="1 2">
    <name type="scientific">Vagococcus penaei</name>
    <dbReference type="NCBI Taxonomy" id="633807"/>
    <lineage>
        <taxon>Bacteria</taxon>
        <taxon>Bacillati</taxon>
        <taxon>Bacillota</taxon>
        <taxon>Bacilli</taxon>
        <taxon>Lactobacillales</taxon>
        <taxon>Enterococcaceae</taxon>
        <taxon>Vagococcus</taxon>
    </lineage>
</organism>
<dbReference type="PANTHER" id="PTHR30146:SF136">
    <property type="entry name" value="NTD BIOSYNTHESIS OPERON REGULATOR NTDR"/>
    <property type="match status" value="1"/>
</dbReference>
<proteinExistence type="predicted"/>
<dbReference type="EMBL" id="CP019609">
    <property type="protein sequence ID" value="AQP53467.1"/>
    <property type="molecule type" value="Genomic_DNA"/>
</dbReference>
<reference evidence="1 2" key="1">
    <citation type="journal article" date="2010" name="Int. J. Syst. Evol. Microbiol.">
        <title>Vagococcus penaei sp. nov., isolated from spoilage microbiota of cooked shrimp (Penaeus vannamei).</title>
        <authorList>
            <person name="Jaffres E."/>
            <person name="Prevost H."/>
            <person name="Rossero A."/>
            <person name="Joffraud J.J."/>
            <person name="Dousset X."/>
        </authorList>
    </citation>
    <scope>NUCLEOTIDE SEQUENCE [LARGE SCALE GENOMIC DNA]</scope>
    <source>
        <strain evidence="1 2">CD276</strain>
    </source>
</reference>